<keyword evidence="2" id="KW-1185">Reference proteome</keyword>
<dbReference type="EMBL" id="VIEB01000827">
    <property type="protein sequence ID" value="TQD80005.1"/>
    <property type="molecule type" value="Genomic_DNA"/>
</dbReference>
<gene>
    <name evidence="1" type="ORF">C1H46_034439</name>
</gene>
<dbReference type="Proteomes" id="UP000315295">
    <property type="component" value="Unassembled WGS sequence"/>
</dbReference>
<reference evidence="1 2" key="1">
    <citation type="journal article" date="2019" name="G3 (Bethesda)">
        <title>Sequencing of a Wild Apple (Malus baccata) Genome Unravels the Differences Between Cultivated and Wild Apple Species Regarding Disease Resistance and Cold Tolerance.</title>
        <authorList>
            <person name="Chen X."/>
        </authorList>
    </citation>
    <scope>NUCLEOTIDE SEQUENCE [LARGE SCALE GENOMIC DNA]</scope>
    <source>
        <strain evidence="2">cv. Shandingzi</strain>
        <tissue evidence="1">Leaves</tissue>
    </source>
</reference>
<proteinExistence type="predicted"/>
<protein>
    <submittedName>
        <fullName evidence="1">Uncharacterized protein</fullName>
    </submittedName>
</protein>
<organism evidence="1 2">
    <name type="scientific">Malus baccata</name>
    <name type="common">Siberian crab apple</name>
    <name type="synonym">Pyrus baccata</name>
    <dbReference type="NCBI Taxonomy" id="106549"/>
    <lineage>
        <taxon>Eukaryota</taxon>
        <taxon>Viridiplantae</taxon>
        <taxon>Streptophyta</taxon>
        <taxon>Embryophyta</taxon>
        <taxon>Tracheophyta</taxon>
        <taxon>Spermatophyta</taxon>
        <taxon>Magnoliopsida</taxon>
        <taxon>eudicotyledons</taxon>
        <taxon>Gunneridae</taxon>
        <taxon>Pentapetalae</taxon>
        <taxon>rosids</taxon>
        <taxon>fabids</taxon>
        <taxon>Rosales</taxon>
        <taxon>Rosaceae</taxon>
        <taxon>Amygdaloideae</taxon>
        <taxon>Maleae</taxon>
        <taxon>Malus</taxon>
    </lineage>
</organism>
<name>A0A540L0P0_MALBA</name>
<comment type="caution">
    <text evidence="1">The sequence shown here is derived from an EMBL/GenBank/DDBJ whole genome shotgun (WGS) entry which is preliminary data.</text>
</comment>
<evidence type="ECO:0000313" key="2">
    <source>
        <dbReference type="Proteomes" id="UP000315295"/>
    </source>
</evidence>
<sequence length="198" mass="22579">MNLPQEFNEKPPIKKRARKEILNEESAIKRARARKDLFNEKLPVKKTQRKELLNEKPPVKKRARKELGSQITSVNVITNSIDQSNTSSVVPFDEIECNMNHDDECISSIDGNVAMPMNDVSTYPICFGGEEEFLLSNEKYLGETGDFSLPVEGFDFTSDEEYLLCTDPLILDFEQWLGTVESPQEQLGCDQLLVDEWS</sequence>
<dbReference type="AlphaFoldDB" id="A0A540L0P0"/>
<accession>A0A540L0P0</accession>
<evidence type="ECO:0000313" key="1">
    <source>
        <dbReference type="EMBL" id="TQD80005.1"/>
    </source>
</evidence>